<dbReference type="Proteomes" id="UP000484255">
    <property type="component" value="Unassembled WGS sequence"/>
</dbReference>
<dbReference type="Gene3D" id="3.40.630.30">
    <property type="match status" value="1"/>
</dbReference>
<evidence type="ECO:0000313" key="2">
    <source>
        <dbReference type="EMBL" id="NDY89575.1"/>
    </source>
</evidence>
<sequence>MSYLPPDVPSSERLIIHNREACCFETEVDGLRCVADYRLEGAVMALTHTGVPRALEGRGIAAQLMTAALDHARTQGLKVRPVCSYAVVYMRRHPETQDLLAD</sequence>
<dbReference type="PROSITE" id="PS51729">
    <property type="entry name" value="GNAT_YJDJ"/>
    <property type="match status" value="1"/>
</dbReference>
<dbReference type="SUPFAM" id="SSF55729">
    <property type="entry name" value="Acyl-CoA N-acyltransferases (Nat)"/>
    <property type="match status" value="1"/>
</dbReference>
<dbReference type="InterPro" id="IPR016181">
    <property type="entry name" value="Acyl_CoA_acyltransferase"/>
</dbReference>
<accession>A0A7C9PEA5</accession>
<evidence type="ECO:0000313" key="3">
    <source>
        <dbReference type="Proteomes" id="UP000484255"/>
    </source>
</evidence>
<name>A0A7C9PEA5_9BURK</name>
<comment type="caution">
    <text evidence="2">The sequence shown here is derived from an EMBL/GenBank/DDBJ whole genome shotgun (WGS) entry which is preliminary data.</text>
</comment>
<dbReference type="GO" id="GO:0016740">
    <property type="term" value="F:transferase activity"/>
    <property type="evidence" value="ECO:0007669"/>
    <property type="project" value="UniProtKB-KW"/>
</dbReference>
<dbReference type="AlphaFoldDB" id="A0A7C9PEA5"/>
<gene>
    <name evidence="2" type="ORF">G3A44_00035</name>
</gene>
<feature type="domain" description="N-acetyltransferase" evidence="1">
    <location>
        <begin position="16"/>
        <end position="101"/>
    </location>
</feature>
<dbReference type="Pfam" id="PF14542">
    <property type="entry name" value="Acetyltransf_CG"/>
    <property type="match status" value="1"/>
</dbReference>
<protein>
    <submittedName>
        <fullName evidence="2">N-acetyltransferase</fullName>
    </submittedName>
</protein>
<reference evidence="2 3" key="1">
    <citation type="submission" date="2020-02" db="EMBL/GenBank/DDBJ databases">
        <title>Ideonella bacterium strain TBM-1.</title>
        <authorList>
            <person name="Chen W.-M."/>
        </authorList>
    </citation>
    <scope>NUCLEOTIDE SEQUENCE [LARGE SCALE GENOMIC DNA]</scope>
    <source>
        <strain evidence="2 3">TBM-1</strain>
    </source>
</reference>
<dbReference type="InterPro" id="IPR045057">
    <property type="entry name" value="Gcn5-rel_NAT"/>
</dbReference>
<dbReference type="EMBL" id="JAAGOH010000001">
    <property type="protein sequence ID" value="NDY89575.1"/>
    <property type="molecule type" value="Genomic_DNA"/>
</dbReference>
<evidence type="ECO:0000259" key="1">
    <source>
        <dbReference type="PROSITE" id="PS51729"/>
    </source>
</evidence>
<dbReference type="PANTHER" id="PTHR31435">
    <property type="entry name" value="PROTEIN NATD1"/>
    <property type="match status" value="1"/>
</dbReference>
<keyword evidence="3" id="KW-1185">Reference proteome</keyword>
<dbReference type="PANTHER" id="PTHR31435:SF9">
    <property type="entry name" value="PROTEIN NATD1"/>
    <property type="match status" value="1"/>
</dbReference>
<organism evidence="2 3">
    <name type="scientific">Ideonella livida</name>
    <dbReference type="NCBI Taxonomy" id="2707176"/>
    <lineage>
        <taxon>Bacteria</taxon>
        <taxon>Pseudomonadati</taxon>
        <taxon>Pseudomonadota</taxon>
        <taxon>Betaproteobacteria</taxon>
        <taxon>Burkholderiales</taxon>
        <taxon>Sphaerotilaceae</taxon>
        <taxon>Ideonella</taxon>
    </lineage>
</organism>
<proteinExistence type="predicted"/>
<dbReference type="RefSeq" id="WP_163455444.1">
    <property type="nucleotide sequence ID" value="NZ_JAAGOH010000001.1"/>
</dbReference>
<dbReference type="InterPro" id="IPR031165">
    <property type="entry name" value="GNAT_YJDJ"/>
</dbReference>
<keyword evidence="2" id="KW-0808">Transferase</keyword>